<dbReference type="EMBL" id="MRDB01000118">
    <property type="protein sequence ID" value="RKL22743.1"/>
    <property type="molecule type" value="Genomic_DNA"/>
</dbReference>
<feature type="region of interest" description="Disordered" evidence="1">
    <location>
        <begin position="92"/>
        <end position="111"/>
    </location>
</feature>
<feature type="region of interest" description="Disordered" evidence="1">
    <location>
        <begin position="53"/>
        <end position="73"/>
    </location>
</feature>
<keyword evidence="2" id="KW-0812">Transmembrane</keyword>
<feature type="signal peptide" evidence="3">
    <location>
        <begin position="1"/>
        <end position="17"/>
    </location>
</feature>
<evidence type="ECO:0000256" key="2">
    <source>
        <dbReference type="SAM" id="Phobius"/>
    </source>
</evidence>
<feature type="chain" id="PRO_5019026657" evidence="3">
    <location>
        <begin position="18"/>
        <end position="111"/>
    </location>
</feature>
<comment type="caution">
    <text evidence="4">The sequence shown here is derived from an EMBL/GenBank/DDBJ whole genome shotgun (WGS) entry which is preliminary data.</text>
</comment>
<evidence type="ECO:0000313" key="5">
    <source>
        <dbReference type="Proteomes" id="UP000283569"/>
    </source>
</evidence>
<reference evidence="4 5" key="1">
    <citation type="journal article" date="2018" name="Sci. Rep.">
        <title>Characterisation of pathogen-specific regions and novel effector candidates in Fusarium oxysporum f. sp. cepae.</title>
        <authorList>
            <person name="Armitage A.D."/>
            <person name="Taylor A."/>
            <person name="Sobczyk M.K."/>
            <person name="Baxter L."/>
            <person name="Greenfield B.P."/>
            <person name="Bates H.J."/>
            <person name="Wilson F."/>
            <person name="Jackson A.C."/>
            <person name="Ott S."/>
            <person name="Harrison R.J."/>
            <person name="Clarkson J.P."/>
        </authorList>
    </citation>
    <scope>NUCLEOTIDE SEQUENCE [LARGE SCALE GENOMIC DNA]</scope>
    <source>
        <strain evidence="4 5">Fp_A8</strain>
    </source>
</reference>
<keyword evidence="2" id="KW-0472">Membrane</keyword>
<gene>
    <name evidence="4" type="ORF">BFJ72_g14671</name>
</gene>
<feature type="compositionally biased region" description="Basic and acidic residues" evidence="1">
    <location>
        <begin position="96"/>
        <end position="111"/>
    </location>
</feature>
<evidence type="ECO:0000256" key="3">
    <source>
        <dbReference type="SAM" id="SignalP"/>
    </source>
</evidence>
<organism evidence="4 5">
    <name type="scientific">Gibberella intermedia</name>
    <name type="common">Bulb rot disease fungus</name>
    <name type="synonym">Fusarium proliferatum</name>
    <dbReference type="NCBI Taxonomy" id="948311"/>
    <lineage>
        <taxon>Eukaryota</taxon>
        <taxon>Fungi</taxon>
        <taxon>Dikarya</taxon>
        <taxon>Ascomycota</taxon>
        <taxon>Pezizomycotina</taxon>
        <taxon>Sordariomycetes</taxon>
        <taxon>Hypocreomycetidae</taxon>
        <taxon>Hypocreales</taxon>
        <taxon>Nectriaceae</taxon>
        <taxon>Fusarium</taxon>
        <taxon>Fusarium fujikuroi species complex</taxon>
    </lineage>
</organism>
<accession>A0A420S0I0</accession>
<name>A0A420S0I0_GIBIN</name>
<feature type="transmembrane region" description="Helical" evidence="2">
    <location>
        <begin position="30"/>
        <end position="51"/>
    </location>
</feature>
<sequence length="111" mass="12325">MRKIVFVVFLLLGIGAGFLPARNDDWGLRIVMMAVGALFGGAIGGALSQFGKRRQRPRQLRNTEEADSIAGSDMMGREAAFNYWRDEGHLPFTKPPRPEHGSHMLDADKNI</sequence>
<evidence type="ECO:0000313" key="4">
    <source>
        <dbReference type="EMBL" id="RKL22743.1"/>
    </source>
</evidence>
<evidence type="ECO:0000256" key="1">
    <source>
        <dbReference type="SAM" id="MobiDB-lite"/>
    </source>
</evidence>
<protein>
    <submittedName>
        <fullName evidence="4">Uncharacterized protein</fullName>
    </submittedName>
</protein>
<dbReference type="Proteomes" id="UP000283569">
    <property type="component" value="Unassembled WGS sequence"/>
</dbReference>
<proteinExistence type="predicted"/>
<dbReference type="AlphaFoldDB" id="A0A420S0I0"/>
<keyword evidence="3" id="KW-0732">Signal</keyword>
<keyword evidence="2" id="KW-1133">Transmembrane helix</keyword>